<evidence type="ECO:0000313" key="1">
    <source>
        <dbReference type="EMBL" id="MEJ1154534.1"/>
    </source>
</evidence>
<reference evidence="1 2" key="1">
    <citation type="submission" date="2024-02" db="EMBL/GenBank/DDBJ databases">
        <authorList>
            <person name="Saticioglu I.B."/>
        </authorList>
    </citation>
    <scope>NUCLEOTIDE SEQUENCE [LARGE SCALE GENOMIC DNA]</scope>
    <source>
        <strain evidence="1 2">Mu-86</strain>
    </source>
</reference>
<dbReference type="EMBL" id="JBBDGL010000001">
    <property type="protein sequence ID" value="MEJ1154534.1"/>
    <property type="molecule type" value="Genomic_DNA"/>
</dbReference>
<dbReference type="PANTHER" id="PTHR36529">
    <property type="entry name" value="SLL1095 PROTEIN"/>
    <property type="match status" value="1"/>
</dbReference>
<dbReference type="Proteomes" id="UP001368654">
    <property type="component" value="Unassembled WGS sequence"/>
</dbReference>
<keyword evidence="2" id="KW-1185">Reference proteome</keyword>
<sequence>MTAVVVIAKECVPGRVKTRLSPSFTPEQAAKIAAASLADTLETARGVAADRHILYFDGDATTTPHEGFEVIAQPRGTLDERLGAIFDLIDEPMLLIGMDTPQVKPAQLRWPDHTDVVFGPAADGGFWALGMREPRGDVIRGVAMSQADTGALQLAALERAALSVEHLVTLLDVDLAADAHSVAAEIPGSRFAHAVSEASALHAVGSRS</sequence>
<dbReference type="InterPro" id="IPR018641">
    <property type="entry name" value="Trfase_1_rSAM/seldom-assoc"/>
</dbReference>
<dbReference type="SUPFAM" id="SSF53448">
    <property type="entry name" value="Nucleotide-diphospho-sugar transferases"/>
    <property type="match status" value="1"/>
</dbReference>
<gene>
    <name evidence="1" type="ORF">WDU96_02840</name>
</gene>
<dbReference type="Gene3D" id="3.90.550.10">
    <property type="entry name" value="Spore Coat Polysaccharide Biosynthesis Protein SpsA, Chain A"/>
    <property type="match status" value="1"/>
</dbReference>
<dbReference type="Pfam" id="PF09837">
    <property type="entry name" value="DUF2064"/>
    <property type="match status" value="1"/>
</dbReference>
<proteinExistence type="predicted"/>
<organism evidence="1 2">
    <name type="scientific">Microbacterium marmarense</name>
    <dbReference type="NCBI Taxonomy" id="3122051"/>
    <lineage>
        <taxon>Bacteria</taxon>
        <taxon>Bacillati</taxon>
        <taxon>Actinomycetota</taxon>
        <taxon>Actinomycetes</taxon>
        <taxon>Micrococcales</taxon>
        <taxon>Microbacteriaceae</taxon>
        <taxon>Microbacterium</taxon>
    </lineage>
</organism>
<protein>
    <submittedName>
        <fullName evidence="1">DUF2064 domain-containing protein</fullName>
    </submittedName>
</protein>
<accession>A0ABU8LSM6</accession>
<comment type="caution">
    <text evidence="1">The sequence shown here is derived from an EMBL/GenBank/DDBJ whole genome shotgun (WGS) entry which is preliminary data.</text>
</comment>
<dbReference type="PANTHER" id="PTHR36529:SF1">
    <property type="entry name" value="GLYCOSYLTRANSFERASE"/>
    <property type="match status" value="1"/>
</dbReference>
<evidence type="ECO:0000313" key="2">
    <source>
        <dbReference type="Proteomes" id="UP001368654"/>
    </source>
</evidence>
<dbReference type="RefSeq" id="WP_337336970.1">
    <property type="nucleotide sequence ID" value="NZ_JBBDGL010000001.1"/>
</dbReference>
<dbReference type="InterPro" id="IPR029044">
    <property type="entry name" value="Nucleotide-diphossugar_trans"/>
</dbReference>
<name>A0ABU8LSM6_9MICO</name>